<dbReference type="RefSeq" id="WP_133591164.1">
    <property type="nucleotide sequence ID" value="NZ_CP037953.1"/>
</dbReference>
<dbReference type="NCBIfam" id="TIGR01474">
    <property type="entry name" value="ubiA_proteo"/>
    <property type="match status" value="1"/>
</dbReference>
<feature type="transmembrane region" description="Helical" evidence="12">
    <location>
        <begin position="212"/>
        <end position="233"/>
    </location>
</feature>
<gene>
    <name evidence="12" type="primary">ubiA</name>
    <name evidence="14" type="ORF">EV696_11095</name>
</gene>
<dbReference type="AlphaFoldDB" id="A0A4R6UPU1"/>
<evidence type="ECO:0000256" key="11">
    <source>
        <dbReference type="ARBA" id="ARBA00023136"/>
    </source>
</evidence>
<dbReference type="OrthoDB" id="9782418at2"/>
<comment type="cofactor">
    <cofactor evidence="1 12">
        <name>Mg(2+)</name>
        <dbReference type="ChEBI" id="CHEBI:18420"/>
    </cofactor>
</comment>
<dbReference type="EMBL" id="SNYM01000010">
    <property type="protein sequence ID" value="TDQ47503.1"/>
    <property type="molecule type" value="Genomic_DNA"/>
</dbReference>
<dbReference type="InterPro" id="IPR030470">
    <property type="entry name" value="UbiA_prenylTrfase_CS"/>
</dbReference>
<feature type="transmembrane region" description="Helical" evidence="12">
    <location>
        <begin position="143"/>
        <end position="163"/>
    </location>
</feature>
<feature type="transmembrane region" description="Helical" evidence="12">
    <location>
        <begin position="119"/>
        <end position="136"/>
    </location>
</feature>
<dbReference type="Pfam" id="PF01040">
    <property type="entry name" value="UbiA"/>
    <property type="match status" value="1"/>
</dbReference>
<comment type="function">
    <text evidence="12">Catalyzes the prenylation of para-hydroxybenzoate (PHB) with an all-trans polyprenyl group. Mediates the second step in the final reaction sequence of ubiquinone-8 (UQ-8) biosynthesis, which is the condensation of the polyisoprenoid side chain with PHB, generating the first membrane-bound Q intermediate 3-octaprenyl-4-hydroxybenzoate.</text>
</comment>
<comment type="catalytic activity">
    <reaction evidence="12">
        <text>all-trans-octaprenyl diphosphate + 4-hydroxybenzoate = 4-hydroxy-3-(all-trans-octaprenyl)benzoate + diphosphate</text>
        <dbReference type="Rhea" id="RHEA:27782"/>
        <dbReference type="ChEBI" id="CHEBI:1617"/>
        <dbReference type="ChEBI" id="CHEBI:17879"/>
        <dbReference type="ChEBI" id="CHEBI:33019"/>
        <dbReference type="ChEBI" id="CHEBI:57711"/>
        <dbReference type="EC" id="2.5.1.39"/>
    </reaction>
</comment>
<keyword evidence="11 12" id="KW-0472">Membrane</keyword>
<dbReference type="Gene3D" id="1.10.357.140">
    <property type="entry name" value="UbiA prenyltransferase"/>
    <property type="match status" value="1"/>
</dbReference>
<keyword evidence="9 12" id="KW-0460">Magnesium</keyword>
<dbReference type="FunFam" id="1.10.357.140:FF:000002">
    <property type="entry name" value="4-hydroxybenzoate octaprenyltransferase"/>
    <property type="match status" value="1"/>
</dbReference>
<evidence type="ECO:0000256" key="10">
    <source>
        <dbReference type="ARBA" id="ARBA00022989"/>
    </source>
</evidence>
<dbReference type="HAMAP" id="MF_01635">
    <property type="entry name" value="UbiA"/>
    <property type="match status" value="1"/>
</dbReference>
<organism evidence="14 15">
    <name type="scientific">Permianibacter aggregans</name>
    <dbReference type="NCBI Taxonomy" id="1510150"/>
    <lineage>
        <taxon>Bacteria</taxon>
        <taxon>Pseudomonadati</taxon>
        <taxon>Pseudomonadota</taxon>
        <taxon>Gammaproteobacteria</taxon>
        <taxon>Pseudomonadales</taxon>
        <taxon>Pseudomonadaceae</taxon>
        <taxon>Permianibacter</taxon>
    </lineage>
</organism>
<comment type="similarity">
    <text evidence="3 12">Belongs to the UbiA prenyltransferase family.</text>
</comment>
<evidence type="ECO:0000256" key="9">
    <source>
        <dbReference type="ARBA" id="ARBA00022842"/>
    </source>
</evidence>
<evidence type="ECO:0000256" key="7">
    <source>
        <dbReference type="ARBA" id="ARBA00022688"/>
    </source>
</evidence>
<dbReference type="PROSITE" id="PS00943">
    <property type="entry name" value="UBIA"/>
    <property type="match status" value="1"/>
</dbReference>
<evidence type="ECO:0000256" key="12">
    <source>
        <dbReference type="HAMAP-Rule" id="MF_01635"/>
    </source>
</evidence>
<keyword evidence="8 12" id="KW-0812">Transmembrane</keyword>
<reference evidence="14 15" key="1">
    <citation type="submission" date="2019-03" db="EMBL/GenBank/DDBJ databases">
        <title>Genomic Encyclopedia of Type Strains, Phase IV (KMG-IV): sequencing the most valuable type-strain genomes for metagenomic binning, comparative biology and taxonomic classification.</title>
        <authorList>
            <person name="Goeker M."/>
        </authorList>
    </citation>
    <scope>NUCLEOTIDE SEQUENCE [LARGE SCALE GENOMIC DNA]</scope>
    <source>
        <strain evidence="14 15">DSM 103792</strain>
    </source>
</reference>
<dbReference type="InterPro" id="IPR000537">
    <property type="entry name" value="UbiA_prenyltransferase"/>
</dbReference>
<comment type="caution">
    <text evidence="14">The sequence shown here is derived from an EMBL/GenBank/DDBJ whole genome shotgun (WGS) entry which is preliminary data.</text>
</comment>
<evidence type="ECO:0000256" key="5">
    <source>
        <dbReference type="ARBA" id="ARBA00022519"/>
    </source>
</evidence>
<dbReference type="InterPro" id="IPR044878">
    <property type="entry name" value="UbiA_sf"/>
</dbReference>
<evidence type="ECO:0000256" key="2">
    <source>
        <dbReference type="ARBA" id="ARBA00004141"/>
    </source>
</evidence>
<protein>
    <recommendedName>
        <fullName evidence="12 13">4-hydroxybenzoate octaprenyltransferase</fullName>
        <ecNumber evidence="12 13">2.5.1.39</ecNumber>
    </recommendedName>
    <alternativeName>
        <fullName evidence="12">4-HB polyprenyltransferase</fullName>
    </alternativeName>
</protein>
<dbReference type="PANTHER" id="PTHR11048:SF28">
    <property type="entry name" value="4-HYDROXYBENZOATE POLYPRENYLTRANSFERASE, MITOCHONDRIAL"/>
    <property type="match status" value="1"/>
</dbReference>
<evidence type="ECO:0000256" key="13">
    <source>
        <dbReference type="NCBIfam" id="TIGR01474"/>
    </source>
</evidence>
<dbReference type="UniPathway" id="UPA00232"/>
<feature type="transmembrane region" description="Helical" evidence="12">
    <location>
        <begin position="21"/>
        <end position="42"/>
    </location>
</feature>
<dbReference type="InterPro" id="IPR006370">
    <property type="entry name" value="HB_polyprenyltransferase-like"/>
</dbReference>
<dbReference type="GO" id="GO:0006744">
    <property type="term" value="P:ubiquinone biosynthetic process"/>
    <property type="evidence" value="ECO:0007669"/>
    <property type="project" value="UniProtKB-UniRule"/>
</dbReference>
<sequence length="291" mass="33038">MSRQWQTLWAEARPFIELMRWHKPVGIFLLLWPVLWALWYAAEGLPPLPILAVFVLGTALMRACGCVINDYADRHFDAHVSRTRQRPLADGRITPKQAILTFLVLAWLSFALVITLNNFTIWLSFVAIAIAALYPFMKRYTYFPQVVLGAAFAWAIPMAFAAVKNELPPIAWLLFTSTLLWVLAYDTLYGMVDRKDDLQIGIKSTAILFGEADIAAVSIIHGMALTGFLMAGLRMERGFWFLLGWSVALLIAIYQMWIARRRKPDDCFRAFQLNNAYGAALTLGLMLDYPL</sequence>
<feature type="transmembrane region" description="Helical" evidence="12">
    <location>
        <begin position="239"/>
        <end position="259"/>
    </location>
</feature>
<evidence type="ECO:0000256" key="6">
    <source>
        <dbReference type="ARBA" id="ARBA00022679"/>
    </source>
</evidence>
<accession>A0A4R6UPU1</accession>
<evidence type="ECO:0000313" key="14">
    <source>
        <dbReference type="EMBL" id="TDQ47503.1"/>
    </source>
</evidence>
<proteinExistence type="inferred from homology"/>
<feature type="transmembrane region" description="Helical" evidence="12">
    <location>
        <begin position="169"/>
        <end position="192"/>
    </location>
</feature>
<keyword evidence="10 12" id="KW-1133">Transmembrane helix</keyword>
<dbReference type="GO" id="GO:0008412">
    <property type="term" value="F:4-hydroxybenzoate polyprenyltransferase activity"/>
    <property type="evidence" value="ECO:0007669"/>
    <property type="project" value="UniProtKB-UniRule"/>
</dbReference>
<keyword evidence="7 12" id="KW-0831">Ubiquinone biosynthesis</keyword>
<keyword evidence="6 12" id="KW-0808">Transferase</keyword>
<evidence type="ECO:0000256" key="1">
    <source>
        <dbReference type="ARBA" id="ARBA00001946"/>
    </source>
</evidence>
<keyword evidence="15" id="KW-1185">Reference proteome</keyword>
<keyword evidence="4 12" id="KW-1003">Cell membrane</keyword>
<dbReference type="EC" id="2.5.1.39" evidence="12 13"/>
<comment type="subcellular location">
    <subcellularLocation>
        <location evidence="12">Cell inner membrane</location>
        <topology evidence="12">Multi-pass membrane protein</topology>
    </subcellularLocation>
    <subcellularLocation>
        <location evidence="2">Membrane</location>
        <topology evidence="2">Multi-pass membrane protein</topology>
    </subcellularLocation>
</comment>
<keyword evidence="5 12" id="KW-0997">Cell inner membrane</keyword>
<dbReference type="CDD" id="cd13959">
    <property type="entry name" value="PT_UbiA_COQ2"/>
    <property type="match status" value="1"/>
</dbReference>
<comment type="pathway">
    <text evidence="12">Cofactor biosynthesis; ubiquinone biosynthesis.</text>
</comment>
<dbReference type="GO" id="GO:0005886">
    <property type="term" value="C:plasma membrane"/>
    <property type="evidence" value="ECO:0007669"/>
    <property type="project" value="UniProtKB-SubCell"/>
</dbReference>
<evidence type="ECO:0000313" key="15">
    <source>
        <dbReference type="Proteomes" id="UP000295375"/>
    </source>
</evidence>
<feature type="transmembrane region" description="Helical" evidence="12">
    <location>
        <begin position="93"/>
        <end position="113"/>
    </location>
</feature>
<evidence type="ECO:0000256" key="4">
    <source>
        <dbReference type="ARBA" id="ARBA00022475"/>
    </source>
</evidence>
<dbReference type="Proteomes" id="UP000295375">
    <property type="component" value="Unassembled WGS sequence"/>
</dbReference>
<feature type="transmembrane region" description="Helical" evidence="12">
    <location>
        <begin position="48"/>
        <end position="72"/>
    </location>
</feature>
<name>A0A4R6UPU1_9GAMM</name>
<evidence type="ECO:0000256" key="8">
    <source>
        <dbReference type="ARBA" id="ARBA00022692"/>
    </source>
</evidence>
<dbReference type="FunFam" id="1.20.120.1780:FF:000001">
    <property type="entry name" value="4-hydroxybenzoate octaprenyltransferase"/>
    <property type="match status" value="1"/>
</dbReference>
<dbReference type="InterPro" id="IPR039653">
    <property type="entry name" value="Prenyltransferase"/>
</dbReference>
<evidence type="ECO:0000256" key="3">
    <source>
        <dbReference type="ARBA" id="ARBA00005985"/>
    </source>
</evidence>
<dbReference type="Gene3D" id="1.20.120.1780">
    <property type="entry name" value="UbiA prenyltransferase"/>
    <property type="match status" value="1"/>
</dbReference>
<dbReference type="PANTHER" id="PTHR11048">
    <property type="entry name" value="PRENYLTRANSFERASES"/>
    <property type="match status" value="1"/>
</dbReference>